<evidence type="ECO:0000256" key="2">
    <source>
        <dbReference type="SAM" id="SignalP"/>
    </source>
</evidence>
<feature type="region of interest" description="Disordered" evidence="1">
    <location>
        <begin position="40"/>
        <end position="59"/>
    </location>
</feature>
<name>A0A914I0M8_GLORO</name>
<proteinExistence type="predicted"/>
<accession>A0A914I0M8</accession>
<dbReference type="Proteomes" id="UP000887572">
    <property type="component" value="Unplaced"/>
</dbReference>
<feature type="compositionally biased region" description="Low complexity" evidence="1">
    <location>
        <begin position="41"/>
        <end position="59"/>
    </location>
</feature>
<dbReference type="WBParaSite" id="Gr19_v10_g5771.t1">
    <property type="protein sequence ID" value="Gr19_v10_g5771.t1"/>
    <property type="gene ID" value="Gr19_v10_g5771"/>
</dbReference>
<sequence length="292" mass="32220">MNCCLNFFLKFVLLNSILRFKIYAQFVDIDGTYDEYSSDQNGYNNNNNNNNHNYNGGDYNYNNDANGPTNFNGYWSSDGNGYGYGYYPETNCLYNYVPPYFMPYMDPGVSQILSNLTPMDLQSIFNPPSPSTEHHQNLLSQLQTQNPQLYKQLYNAYSELDPVIQQNVQSLVASVVPAIQHVVNTMNAQGAASTPLFNQNFPKLSNFLRSPGMTAFAQQPNPFLTSVAPQPSSVGQVPNNLVPNIINPIVQNPQAQQSQMSPNPTLGGVGGLVDGILNTVSTAIGMGGKKKK</sequence>
<reference evidence="4" key="1">
    <citation type="submission" date="2022-11" db="UniProtKB">
        <authorList>
            <consortium name="WormBaseParasite"/>
        </authorList>
    </citation>
    <scope>IDENTIFICATION</scope>
</reference>
<protein>
    <submittedName>
        <fullName evidence="4">Uncharacterized protein</fullName>
    </submittedName>
</protein>
<feature type="signal peptide" evidence="2">
    <location>
        <begin position="1"/>
        <end position="24"/>
    </location>
</feature>
<feature type="chain" id="PRO_5036872445" evidence="2">
    <location>
        <begin position="25"/>
        <end position="292"/>
    </location>
</feature>
<dbReference type="AlphaFoldDB" id="A0A914I0M8"/>
<evidence type="ECO:0000256" key="1">
    <source>
        <dbReference type="SAM" id="MobiDB-lite"/>
    </source>
</evidence>
<evidence type="ECO:0000313" key="3">
    <source>
        <dbReference type="Proteomes" id="UP000887572"/>
    </source>
</evidence>
<organism evidence="3 4">
    <name type="scientific">Globodera rostochiensis</name>
    <name type="common">Golden nematode worm</name>
    <name type="synonym">Heterodera rostochiensis</name>
    <dbReference type="NCBI Taxonomy" id="31243"/>
    <lineage>
        <taxon>Eukaryota</taxon>
        <taxon>Metazoa</taxon>
        <taxon>Ecdysozoa</taxon>
        <taxon>Nematoda</taxon>
        <taxon>Chromadorea</taxon>
        <taxon>Rhabditida</taxon>
        <taxon>Tylenchina</taxon>
        <taxon>Tylenchomorpha</taxon>
        <taxon>Tylenchoidea</taxon>
        <taxon>Heteroderidae</taxon>
        <taxon>Heteroderinae</taxon>
        <taxon>Globodera</taxon>
    </lineage>
</organism>
<keyword evidence="3" id="KW-1185">Reference proteome</keyword>
<keyword evidence="2" id="KW-0732">Signal</keyword>
<evidence type="ECO:0000313" key="4">
    <source>
        <dbReference type="WBParaSite" id="Gr19_v10_g5771.t1"/>
    </source>
</evidence>